<sequence>MLWASYQLTISSFAVSARKKKEKKSIFLPLLILFKVFKLKIMVHMVLVGVIIIKKMLLAAAIFLPGALAAIKAHCKQQQFHVVPYHVDEDHYTHSHEHEHEPSGFGASGFDDDKHFWAHKKKYSHL</sequence>
<evidence type="ECO:0000313" key="2">
    <source>
        <dbReference type="EMBL" id="KAH0819635.1"/>
    </source>
</evidence>
<proteinExistence type="predicted"/>
<dbReference type="AlphaFoldDB" id="A0A8J6LFI7"/>
<dbReference type="Proteomes" id="UP000719412">
    <property type="component" value="Unassembled WGS sequence"/>
</dbReference>
<evidence type="ECO:0000256" key="1">
    <source>
        <dbReference type="SAM" id="Phobius"/>
    </source>
</evidence>
<accession>A0A8J6LFI7</accession>
<gene>
    <name evidence="2" type="ORF">GEV33_003156</name>
</gene>
<keyword evidence="1" id="KW-0472">Membrane</keyword>
<keyword evidence="1" id="KW-1133">Transmembrane helix</keyword>
<dbReference type="EMBL" id="JABDTM020014080">
    <property type="protein sequence ID" value="KAH0819635.1"/>
    <property type="molecule type" value="Genomic_DNA"/>
</dbReference>
<keyword evidence="1" id="KW-0812">Transmembrane</keyword>
<name>A0A8J6LFI7_TENMO</name>
<protein>
    <submittedName>
        <fullName evidence="2">Uncharacterized protein</fullName>
    </submittedName>
</protein>
<reference evidence="2" key="1">
    <citation type="journal article" date="2020" name="J Insects Food Feed">
        <title>The yellow mealworm (Tenebrio molitor) genome: a resource for the emerging insects as food and feed industry.</title>
        <authorList>
            <person name="Eriksson T."/>
            <person name="Andere A."/>
            <person name="Kelstrup H."/>
            <person name="Emery V."/>
            <person name="Picard C."/>
        </authorList>
    </citation>
    <scope>NUCLEOTIDE SEQUENCE</scope>
    <source>
        <strain evidence="2">Stoneville</strain>
        <tissue evidence="2">Whole head</tissue>
    </source>
</reference>
<evidence type="ECO:0000313" key="3">
    <source>
        <dbReference type="Proteomes" id="UP000719412"/>
    </source>
</evidence>
<comment type="caution">
    <text evidence="2">The sequence shown here is derived from an EMBL/GenBank/DDBJ whole genome shotgun (WGS) entry which is preliminary data.</text>
</comment>
<feature type="transmembrane region" description="Helical" evidence="1">
    <location>
        <begin position="26"/>
        <end position="46"/>
    </location>
</feature>
<organism evidence="2 3">
    <name type="scientific">Tenebrio molitor</name>
    <name type="common">Yellow mealworm beetle</name>
    <dbReference type="NCBI Taxonomy" id="7067"/>
    <lineage>
        <taxon>Eukaryota</taxon>
        <taxon>Metazoa</taxon>
        <taxon>Ecdysozoa</taxon>
        <taxon>Arthropoda</taxon>
        <taxon>Hexapoda</taxon>
        <taxon>Insecta</taxon>
        <taxon>Pterygota</taxon>
        <taxon>Neoptera</taxon>
        <taxon>Endopterygota</taxon>
        <taxon>Coleoptera</taxon>
        <taxon>Polyphaga</taxon>
        <taxon>Cucujiformia</taxon>
        <taxon>Tenebrionidae</taxon>
        <taxon>Tenebrio</taxon>
    </lineage>
</organism>
<reference evidence="2" key="2">
    <citation type="submission" date="2021-08" db="EMBL/GenBank/DDBJ databases">
        <authorList>
            <person name="Eriksson T."/>
        </authorList>
    </citation>
    <scope>NUCLEOTIDE SEQUENCE</scope>
    <source>
        <strain evidence="2">Stoneville</strain>
        <tissue evidence="2">Whole head</tissue>
    </source>
</reference>
<keyword evidence="3" id="KW-1185">Reference proteome</keyword>